<accession>A0ABV6DTL5</accession>
<evidence type="ECO:0000256" key="1">
    <source>
        <dbReference type="ARBA" id="ARBA00004651"/>
    </source>
</evidence>
<dbReference type="InterPro" id="IPR036640">
    <property type="entry name" value="ABC1_TM_sf"/>
</dbReference>
<feature type="domain" description="ABC transmembrane type-1" evidence="9">
    <location>
        <begin position="16"/>
        <end position="298"/>
    </location>
</feature>
<dbReference type="InterPro" id="IPR003593">
    <property type="entry name" value="AAA+_ATPase"/>
</dbReference>
<dbReference type="PROSITE" id="PS50893">
    <property type="entry name" value="ABC_TRANSPORTER_2"/>
    <property type="match status" value="1"/>
</dbReference>
<keyword evidence="11" id="KW-1185">Reference proteome</keyword>
<evidence type="ECO:0000256" key="2">
    <source>
        <dbReference type="ARBA" id="ARBA00022692"/>
    </source>
</evidence>
<evidence type="ECO:0000259" key="9">
    <source>
        <dbReference type="PROSITE" id="PS50929"/>
    </source>
</evidence>
<dbReference type="Pfam" id="PF00664">
    <property type="entry name" value="ABC_membrane"/>
    <property type="match status" value="1"/>
</dbReference>
<keyword evidence="4 10" id="KW-0067">ATP-binding</keyword>
<keyword evidence="3" id="KW-0547">Nucleotide-binding</keyword>
<dbReference type="Gene3D" id="3.40.50.300">
    <property type="entry name" value="P-loop containing nucleotide triphosphate hydrolases"/>
    <property type="match status" value="1"/>
</dbReference>
<evidence type="ECO:0000256" key="6">
    <source>
        <dbReference type="ARBA" id="ARBA00023136"/>
    </source>
</evidence>
<feature type="transmembrane region" description="Helical" evidence="7">
    <location>
        <begin position="52"/>
        <end position="76"/>
    </location>
</feature>
<dbReference type="PANTHER" id="PTHR43394:SF1">
    <property type="entry name" value="ATP-BINDING CASSETTE SUB-FAMILY B MEMBER 10, MITOCHONDRIAL"/>
    <property type="match status" value="1"/>
</dbReference>
<dbReference type="EMBL" id="JBHLWN010000107">
    <property type="protein sequence ID" value="MFC0216008.1"/>
    <property type="molecule type" value="Genomic_DNA"/>
</dbReference>
<dbReference type="InterPro" id="IPR011527">
    <property type="entry name" value="ABC1_TM_dom"/>
</dbReference>
<feature type="transmembrane region" description="Helical" evidence="7">
    <location>
        <begin position="278"/>
        <end position="296"/>
    </location>
</feature>
<dbReference type="Proteomes" id="UP001589776">
    <property type="component" value="Unassembled WGS sequence"/>
</dbReference>
<keyword evidence="6 7" id="KW-0472">Membrane</keyword>
<dbReference type="SMART" id="SM00382">
    <property type="entry name" value="AAA"/>
    <property type="match status" value="1"/>
</dbReference>
<keyword evidence="2 7" id="KW-0812">Transmembrane</keyword>
<evidence type="ECO:0000313" key="10">
    <source>
        <dbReference type="EMBL" id="MFC0216008.1"/>
    </source>
</evidence>
<sequence length="579" mass="63854">MISLMKNLKPYRLYVILVVVLTMAAILLELNLPTLMANVIDIGIVNRDIPYILKTGGLMIACSIASILLTISVMFFSSRASMGFGRDLRRKLFVHVESFSLQEFERIGPSSLITRTTNDIKQVQDVLTMMMRMMTRAPLMLIGGIMMAVSRDAFMSLIFLIALPLLAGTIYAITRKSIPLFGELQRRTDKLNLLLREGLIGVRVVRAFNRVAYEKQRFQEANESFRDTGIRVGQSMALMFPVMMIIMNFTQIAIIWIGATRIDAGLMQVGNLMAFLQYASMILFSLIMLSMMLVMVPRAQVSARRINEVLEQLPLIVDPKPGSSAQANLQRGHVEFRNVTFRYAGAEKPALEGISFRAVPGQTTAIIGSTGAGKTSLVQLIPRFYEAEDGEVLVNGVDVRLQTQEELRSSIGYVPQKAVLFSGTVAENLRFGSEHADDAALLAALETAQALNFVQEKEGGLHAKIEQSGANLSGGQKQRLSIARALVRKPDIYIFDDSFSALDYATDARLRKALKREAGSAAVIIVAQRISTVVEADQIIVLNEGRMAGIGTHAELLQSNEIYQEIVASQLSPEGEEIA</sequence>
<reference evidence="10 11" key="1">
    <citation type="submission" date="2024-09" db="EMBL/GenBank/DDBJ databases">
        <authorList>
            <person name="Sun Q."/>
            <person name="Mori K."/>
        </authorList>
    </citation>
    <scope>NUCLEOTIDE SEQUENCE [LARGE SCALE GENOMIC DNA]</scope>
    <source>
        <strain evidence="10 11">CCM 7759</strain>
    </source>
</reference>
<feature type="domain" description="ABC transporter" evidence="8">
    <location>
        <begin position="334"/>
        <end position="569"/>
    </location>
</feature>
<keyword evidence="5 7" id="KW-1133">Transmembrane helix</keyword>
<comment type="caution">
    <text evidence="10">The sequence shown here is derived from an EMBL/GenBank/DDBJ whole genome shotgun (WGS) entry which is preliminary data.</text>
</comment>
<dbReference type="PROSITE" id="PS00211">
    <property type="entry name" value="ABC_TRANSPORTER_1"/>
    <property type="match status" value="1"/>
</dbReference>
<dbReference type="Gene3D" id="1.20.1560.10">
    <property type="entry name" value="ABC transporter type 1, transmembrane domain"/>
    <property type="match status" value="1"/>
</dbReference>
<comment type="subcellular location">
    <subcellularLocation>
        <location evidence="1">Cell membrane</location>
        <topology evidence="1">Multi-pass membrane protein</topology>
    </subcellularLocation>
</comment>
<dbReference type="InterPro" id="IPR003439">
    <property type="entry name" value="ABC_transporter-like_ATP-bd"/>
</dbReference>
<evidence type="ECO:0000313" key="11">
    <source>
        <dbReference type="Proteomes" id="UP001589776"/>
    </source>
</evidence>
<evidence type="ECO:0000256" key="4">
    <source>
        <dbReference type="ARBA" id="ARBA00022840"/>
    </source>
</evidence>
<dbReference type="SUPFAM" id="SSF52540">
    <property type="entry name" value="P-loop containing nucleoside triphosphate hydrolases"/>
    <property type="match status" value="1"/>
</dbReference>
<feature type="transmembrane region" description="Helical" evidence="7">
    <location>
        <begin position="155"/>
        <end position="174"/>
    </location>
</feature>
<evidence type="ECO:0000256" key="5">
    <source>
        <dbReference type="ARBA" id="ARBA00022989"/>
    </source>
</evidence>
<dbReference type="GO" id="GO:0005524">
    <property type="term" value="F:ATP binding"/>
    <property type="evidence" value="ECO:0007669"/>
    <property type="project" value="UniProtKB-KW"/>
</dbReference>
<organism evidence="10 11">
    <name type="scientific">Paenibacillus chartarius</name>
    <dbReference type="NCBI Taxonomy" id="747481"/>
    <lineage>
        <taxon>Bacteria</taxon>
        <taxon>Bacillati</taxon>
        <taxon>Bacillota</taxon>
        <taxon>Bacilli</taxon>
        <taxon>Bacillales</taxon>
        <taxon>Paenibacillaceae</taxon>
        <taxon>Paenibacillus</taxon>
    </lineage>
</organism>
<evidence type="ECO:0000256" key="7">
    <source>
        <dbReference type="SAM" id="Phobius"/>
    </source>
</evidence>
<feature type="transmembrane region" description="Helical" evidence="7">
    <location>
        <begin position="236"/>
        <end position="258"/>
    </location>
</feature>
<feature type="transmembrane region" description="Helical" evidence="7">
    <location>
        <begin position="12"/>
        <end position="32"/>
    </location>
</feature>
<dbReference type="PANTHER" id="PTHR43394">
    <property type="entry name" value="ATP-DEPENDENT PERMEASE MDL1, MITOCHONDRIAL"/>
    <property type="match status" value="1"/>
</dbReference>
<proteinExistence type="predicted"/>
<dbReference type="InterPro" id="IPR017871">
    <property type="entry name" value="ABC_transporter-like_CS"/>
</dbReference>
<gene>
    <name evidence="10" type="ORF">ACFFK0_26770</name>
</gene>
<dbReference type="RefSeq" id="WP_377473753.1">
    <property type="nucleotide sequence ID" value="NZ_JBHLWN010000107.1"/>
</dbReference>
<dbReference type="InterPro" id="IPR027417">
    <property type="entry name" value="P-loop_NTPase"/>
</dbReference>
<evidence type="ECO:0000259" key="8">
    <source>
        <dbReference type="PROSITE" id="PS50893"/>
    </source>
</evidence>
<dbReference type="InterPro" id="IPR039421">
    <property type="entry name" value="Type_1_exporter"/>
</dbReference>
<evidence type="ECO:0000256" key="3">
    <source>
        <dbReference type="ARBA" id="ARBA00022741"/>
    </source>
</evidence>
<dbReference type="CDD" id="cd18548">
    <property type="entry name" value="ABC_6TM_Tm287_like"/>
    <property type="match status" value="1"/>
</dbReference>
<dbReference type="PROSITE" id="PS50929">
    <property type="entry name" value="ABC_TM1F"/>
    <property type="match status" value="1"/>
</dbReference>
<dbReference type="SUPFAM" id="SSF90123">
    <property type="entry name" value="ABC transporter transmembrane region"/>
    <property type="match status" value="1"/>
</dbReference>
<protein>
    <submittedName>
        <fullName evidence="10">ABC transporter ATP-binding protein</fullName>
    </submittedName>
</protein>
<dbReference type="Pfam" id="PF00005">
    <property type="entry name" value="ABC_tran"/>
    <property type="match status" value="1"/>
</dbReference>
<name>A0ABV6DTL5_9BACL</name>